<dbReference type="GO" id="GO:0005743">
    <property type="term" value="C:mitochondrial inner membrane"/>
    <property type="evidence" value="ECO:0007669"/>
    <property type="project" value="UniProtKB-SubCell"/>
</dbReference>
<dbReference type="AlphaFoldDB" id="A0A316U273"/>
<gene>
    <name evidence="7" type="ORF">BCV69DRAFT_250784</name>
</gene>
<comment type="subcellular location">
    <subcellularLocation>
        <location evidence="1">Membrane</location>
    </subcellularLocation>
    <subcellularLocation>
        <location evidence="5">Mitochondrion inner membrane</location>
        <topology evidence="5">Multi-pass membrane protein</topology>
    </subcellularLocation>
</comment>
<proteinExistence type="inferred from homology"/>
<protein>
    <recommendedName>
        <fullName evidence="5">SURF1-like protein</fullName>
    </recommendedName>
</protein>
<keyword evidence="2 5" id="KW-0812">Transmembrane</keyword>
<dbReference type="GeneID" id="37012130"/>
<evidence type="ECO:0000256" key="1">
    <source>
        <dbReference type="ARBA" id="ARBA00004370"/>
    </source>
</evidence>
<evidence type="ECO:0000313" key="8">
    <source>
        <dbReference type="Proteomes" id="UP000245942"/>
    </source>
</evidence>
<dbReference type="EMBL" id="KZ819331">
    <property type="protein sequence ID" value="PWN19367.1"/>
    <property type="molecule type" value="Genomic_DNA"/>
</dbReference>
<dbReference type="InterPro" id="IPR002994">
    <property type="entry name" value="Surf1/Shy1"/>
</dbReference>
<comment type="function">
    <text evidence="5">Probably involved in the biogenesis of the COX complex.</text>
</comment>
<sequence length="360" mass="39216">MRAIKLNTQAPRRVLLAPLPPPRSSSSSAFSSSARQYATPPPDPTSSSSSQSSFDSLYSARYQGQGAKQETPPWYKSPALLLLGFMPIFTFGLGVWQIRRLEWKVGLIEELEWKLKKEPMKLPKNINLSVLPSFSYRLVSLSGYFDHSRTLFLGPRVRDGTVGAHIVTPFIRDEGGGEVLVDRGFVADTSIFEDSNGRRTIKSGAEPSSHVTLTALLTPVSPPNAFTPSNDPVRNRWFHADPQAMASHVSSRGEAAVLGPSSPEESHDDEYTPSAGVAQSVKSMLGVGGSESSKEHHVLPILLEEVYDGYDSATRLARGVPIGRSATIELRNQHAVYAATWLSLSAATAGMFVLLVRRGR</sequence>
<feature type="transmembrane region" description="Helical" evidence="5">
    <location>
        <begin position="79"/>
        <end position="98"/>
    </location>
</feature>
<dbReference type="PROSITE" id="PS50895">
    <property type="entry name" value="SURF1"/>
    <property type="match status" value="1"/>
</dbReference>
<dbReference type="PANTHER" id="PTHR23427:SF2">
    <property type="entry name" value="SURFEIT LOCUS PROTEIN 1"/>
    <property type="match status" value="1"/>
</dbReference>
<dbReference type="PANTHER" id="PTHR23427">
    <property type="entry name" value="SURFEIT LOCUS PROTEIN"/>
    <property type="match status" value="1"/>
</dbReference>
<dbReference type="GO" id="GO:0033617">
    <property type="term" value="P:mitochondrial respiratory chain complex IV assembly"/>
    <property type="evidence" value="ECO:0007669"/>
    <property type="project" value="TreeGrafter"/>
</dbReference>
<feature type="compositionally biased region" description="Low complexity" evidence="6">
    <location>
        <begin position="24"/>
        <end position="35"/>
    </location>
</feature>
<evidence type="ECO:0000256" key="2">
    <source>
        <dbReference type="ARBA" id="ARBA00022692"/>
    </source>
</evidence>
<feature type="region of interest" description="Disordered" evidence="6">
    <location>
        <begin position="1"/>
        <end position="52"/>
    </location>
</feature>
<feature type="region of interest" description="Disordered" evidence="6">
    <location>
        <begin position="249"/>
        <end position="274"/>
    </location>
</feature>
<evidence type="ECO:0000256" key="6">
    <source>
        <dbReference type="SAM" id="MobiDB-lite"/>
    </source>
</evidence>
<keyword evidence="5" id="KW-0496">Mitochondrion</keyword>
<organism evidence="7 8">
    <name type="scientific">Pseudomicrostroma glucosiphilum</name>
    <dbReference type="NCBI Taxonomy" id="1684307"/>
    <lineage>
        <taxon>Eukaryota</taxon>
        <taxon>Fungi</taxon>
        <taxon>Dikarya</taxon>
        <taxon>Basidiomycota</taxon>
        <taxon>Ustilaginomycotina</taxon>
        <taxon>Exobasidiomycetes</taxon>
        <taxon>Microstromatales</taxon>
        <taxon>Microstromatales incertae sedis</taxon>
        <taxon>Pseudomicrostroma</taxon>
    </lineage>
</organism>
<evidence type="ECO:0000313" key="7">
    <source>
        <dbReference type="EMBL" id="PWN19367.1"/>
    </source>
</evidence>
<dbReference type="OrthoDB" id="10040024at2759"/>
<evidence type="ECO:0000256" key="3">
    <source>
        <dbReference type="ARBA" id="ARBA00022989"/>
    </source>
</evidence>
<name>A0A316U273_9BASI</name>
<comment type="similarity">
    <text evidence="5">Belongs to the SURF1 family.</text>
</comment>
<dbReference type="STRING" id="1684307.A0A316U273"/>
<feature type="transmembrane region" description="Helical" evidence="5">
    <location>
        <begin position="335"/>
        <end position="356"/>
    </location>
</feature>
<dbReference type="CDD" id="cd06662">
    <property type="entry name" value="SURF1"/>
    <property type="match status" value="1"/>
</dbReference>
<dbReference type="InterPro" id="IPR045214">
    <property type="entry name" value="Surf1/Surf4"/>
</dbReference>
<keyword evidence="4 5" id="KW-0472">Membrane</keyword>
<dbReference type="Proteomes" id="UP000245942">
    <property type="component" value="Unassembled WGS sequence"/>
</dbReference>
<keyword evidence="5" id="KW-0999">Mitochondrion inner membrane</keyword>
<evidence type="ECO:0000256" key="5">
    <source>
        <dbReference type="RuleBase" id="RU363076"/>
    </source>
</evidence>
<dbReference type="RefSeq" id="XP_025346527.1">
    <property type="nucleotide sequence ID" value="XM_025490396.1"/>
</dbReference>
<keyword evidence="3 5" id="KW-1133">Transmembrane helix</keyword>
<keyword evidence="8" id="KW-1185">Reference proteome</keyword>
<reference evidence="7 8" key="1">
    <citation type="journal article" date="2018" name="Mol. Biol. Evol.">
        <title>Broad Genomic Sampling Reveals a Smut Pathogenic Ancestry of the Fungal Clade Ustilaginomycotina.</title>
        <authorList>
            <person name="Kijpornyongpan T."/>
            <person name="Mondo S.J."/>
            <person name="Barry K."/>
            <person name="Sandor L."/>
            <person name="Lee J."/>
            <person name="Lipzen A."/>
            <person name="Pangilinan J."/>
            <person name="LaButti K."/>
            <person name="Hainaut M."/>
            <person name="Henrissat B."/>
            <person name="Grigoriev I.V."/>
            <person name="Spatafora J.W."/>
            <person name="Aime M.C."/>
        </authorList>
    </citation>
    <scope>NUCLEOTIDE SEQUENCE [LARGE SCALE GENOMIC DNA]</scope>
    <source>
        <strain evidence="7 8">MCA 4718</strain>
    </source>
</reference>
<dbReference type="Pfam" id="PF02104">
    <property type="entry name" value="SURF1"/>
    <property type="match status" value="1"/>
</dbReference>
<evidence type="ECO:0000256" key="4">
    <source>
        <dbReference type="ARBA" id="ARBA00023136"/>
    </source>
</evidence>
<accession>A0A316U273</accession>